<evidence type="ECO:0000256" key="6">
    <source>
        <dbReference type="ARBA" id="ARBA00022806"/>
    </source>
</evidence>
<dbReference type="PANTHER" id="PTHR12604:SF2">
    <property type="entry name" value="X-RAY REPAIR CROSS-COMPLEMENTING PROTEIN 6"/>
    <property type="match status" value="1"/>
</dbReference>
<dbReference type="InterPro" id="IPR036465">
    <property type="entry name" value="vWFA_dom_sf"/>
</dbReference>
<dbReference type="InterPro" id="IPR005160">
    <property type="entry name" value="Ku_C"/>
</dbReference>
<protein>
    <recommendedName>
        <fullName evidence="12">Ku domain-containing protein</fullName>
    </recommendedName>
</protein>
<dbReference type="Proteomes" id="UP001359485">
    <property type="component" value="Unassembled WGS sequence"/>
</dbReference>
<comment type="subcellular location">
    <subcellularLocation>
        <location evidence="1">Nucleus</location>
    </subcellularLocation>
</comment>
<dbReference type="NCBIfam" id="TIGR00578">
    <property type="entry name" value="ku70"/>
    <property type="match status" value="1"/>
</dbReference>
<reference evidence="13 14" key="1">
    <citation type="submission" date="2023-09" db="EMBL/GenBank/DDBJ databases">
        <title>Genomes of two closely related lineages of the louse Polyplax serrata with different host specificities.</title>
        <authorList>
            <person name="Martinu J."/>
            <person name="Tarabai H."/>
            <person name="Stefka J."/>
            <person name="Hypsa V."/>
        </authorList>
    </citation>
    <scope>NUCLEOTIDE SEQUENCE [LARGE SCALE GENOMIC DNA]</scope>
    <source>
        <strain evidence="13">98ZLc_SE</strain>
    </source>
</reference>
<dbReference type="InterPro" id="IPR006165">
    <property type="entry name" value="Ku70"/>
</dbReference>
<sequence length="597" mass="67721">MKKVFNDIQDFFSQEEEDDDLNGLSTYQHKTGADLFLVDAREKMFSSHFDEEKSSLLACLKCIRNAMRAKIFNGEKNYCGIILLGTHKKNNGLHLNNITVLQQLQLLGANHILTVDQIINDIESSKYQKSYGFSNFSLGDALWLSMYIFSERSQALNKRIILFTNDDSAITHEKNDYNRAMSSAHDMSKNFIAFDVIQIGRYFDTNKFYKKLLEVSHSEENYTIPGPVTSIKEMEKNVMSKIYSHTQITKIPFKIGDDFEISVSVHFLVRKTKTPFKVKLSKSSNERLNTKVQMFETETGSFVDEDNIIKSQVVGQKAINFNMSELKGISQCGRAELSLLGFKPSSVVRLENFVKPCAFIYPDEYSCKGSSVFFIALLKRCIAKQVVPICTLCLRTSSASRFVALMAQNETSNANGVDLPPGFIVFFLPFTEELRTFDDKPTNKASEEQVNLACQIIKKMKFKYKPELFPNPKLKAHWAGVEALALDLEEVEDVNDSTYPNYDLISSRLGGLGDDFMKAVYSEGYTPEETKYRRKYPNNPKPSISTANVEELIRAGEEDRLTGEVLRAYLKSVGQGKGLSKVKKSDLLSKVREHLDL</sequence>
<keyword evidence="14" id="KW-1185">Reference proteome</keyword>
<evidence type="ECO:0000256" key="4">
    <source>
        <dbReference type="ARBA" id="ARBA00022763"/>
    </source>
</evidence>
<organism evidence="13 14">
    <name type="scientific">Polyplax serrata</name>
    <name type="common">Common mouse louse</name>
    <dbReference type="NCBI Taxonomy" id="468196"/>
    <lineage>
        <taxon>Eukaryota</taxon>
        <taxon>Metazoa</taxon>
        <taxon>Ecdysozoa</taxon>
        <taxon>Arthropoda</taxon>
        <taxon>Hexapoda</taxon>
        <taxon>Insecta</taxon>
        <taxon>Pterygota</taxon>
        <taxon>Neoptera</taxon>
        <taxon>Paraneoptera</taxon>
        <taxon>Psocodea</taxon>
        <taxon>Troctomorpha</taxon>
        <taxon>Phthiraptera</taxon>
        <taxon>Anoplura</taxon>
        <taxon>Polyplacidae</taxon>
        <taxon>Polyplax</taxon>
    </lineage>
</organism>
<evidence type="ECO:0000256" key="10">
    <source>
        <dbReference type="ARBA" id="ARBA00023204"/>
    </source>
</evidence>
<feature type="domain" description="Ku" evidence="12">
    <location>
        <begin position="300"/>
        <end position="445"/>
    </location>
</feature>
<keyword evidence="9" id="KW-0233">DNA recombination</keyword>
<dbReference type="InterPro" id="IPR047087">
    <property type="entry name" value="KU70_core_dom"/>
</dbReference>
<dbReference type="Gene3D" id="3.40.50.410">
    <property type="entry name" value="von Willebrand factor, type A domain"/>
    <property type="match status" value="1"/>
</dbReference>
<dbReference type="Gene3D" id="1.10.1600.10">
    <property type="match status" value="1"/>
</dbReference>
<dbReference type="SMART" id="SM00559">
    <property type="entry name" value="Ku78"/>
    <property type="match status" value="1"/>
</dbReference>
<dbReference type="EMBL" id="JAWJWF010000045">
    <property type="protein sequence ID" value="KAK6627470.1"/>
    <property type="molecule type" value="Genomic_DNA"/>
</dbReference>
<gene>
    <name evidence="13" type="ORF">RUM44_009947</name>
</gene>
<evidence type="ECO:0000256" key="5">
    <source>
        <dbReference type="ARBA" id="ARBA00022801"/>
    </source>
</evidence>
<dbReference type="Gene3D" id="4.10.970.10">
    <property type="entry name" value="Ku70, bridge and pillars"/>
    <property type="match status" value="1"/>
</dbReference>
<dbReference type="Pfam" id="PF03731">
    <property type="entry name" value="Ku_N"/>
    <property type="match status" value="1"/>
</dbReference>
<keyword evidence="10" id="KW-0234">DNA repair</keyword>
<comment type="similarity">
    <text evidence="2">Belongs to the ku70 family.</text>
</comment>
<evidence type="ECO:0000313" key="13">
    <source>
        <dbReference type="EMBL" id="KAK6627470.1"/>
    </source>
</evidence>
<dbReference type="PIRSF" id="PIRSF003033">
    <property type="entry name" value="Ku70"/>
    <property type="match status" value="1"/>
</dbReference>
<dbReference type="Pfam" id="PF03730">
    <property type="entry name" value="Ku_C"/>
    <property type="match status" value="1"/>
</dbReference>
<keyword evidence="4" id="KW-0227">DNA damage</keyword>
<dbReference type="InterPro" id="IPR005161">
    <property type="entry name" value="Ku_N"/>
</dbReference>
<dbReference type="CDD" id="cd00788">
    <property type="entry name" value="KU70"/>
    <property type="match status" value="1"/>
</dbReference>
<evidence type="ECO:0000256" key="11">
    <source>
        <dbReference type="ARBA" id="ARBA00023242"/>
    </source>
</evidence>
<name>A0ABR1AU65_POLSC</name>
<evidence type="ECO:0000256" key="8">
    <source>
        <dbReference type="ARBA" id="ARBA00023125"/>
    </source>
</evidence>
<evidence type="ECO:0000259" key="12">
    <source>
        <dbReference type="SMART" id="SM00559"/>
    </source>
</evidence>
<evidence type="ECO:0000256" key="2">
    <source>
        <dbReference type="ARBA" id="ARBA00005240"/>
    </source>
</evidence>
<dbReference type="InterPro" id="IPR027388">
    <property type="entry name" value="Ku70_bridge/pillars_dom_sf"/>
</dbReference>
<dbReference type="PANTHER" id="PTHR12604">
    <property type="entry name" value="KU AUTOANTIGEN DNA HELICASE"/>
    <property type="match status" value="1"/>
</dbReference>
<keyword evidence="7" id="KW-0067">ATP-binding</keyword>
<proteinExistence type="inferred from homology"/>
<dbReference type="InterPro" id="IPR016194">
    <property type="entry name" value="SPOC-like_C_dom_sf"/>
</dbReference>
<dbReference type="InterPro" id="IPR006164">
    <property type="entry name" value="DNA_bd_Ku70/Ku80"/>
</dbReference>
<evidence type="ECO:0000313" key="14">
    <source>
        <dbReference type="Proteomes" id="UP001359485"/>
    </source>
</evidence>
<evidence type="ECO:0000256" key="3">
    <source>
        <dbReference type="ARBA" id="ARBA00022741"/>
    </source>
</evidence>
<evidence type="ECO:0000256" key="7">
    <source>
        <dbReference type="ARBA" id="ARBA00022840"/>
    </source>
</evidence>
<evidence type="ECO:0000256" key="9">
    <source>
        <dbReference type="ARBA" id="ARBA00023172"/>
    </source>
</evidence>
<dbReference type="SUPFAM" id="SSF100939">
    <property type="entry name" value="SPOC domain-like"/>
    <property type="match status" value="1"/>
</dbReference>
<keyword evidence="3" id="KW-0547">Nucleotide-binding</keyword>
<keyword evidence="11" id="KW-0539">Nucleus</keyword>
<evidence type="ECO:0000256" key="1">
    <source>
        <dbReference type="ARBA" id="ARBA00004123"/>
    </source>
</evidence>
<dbReference type="Pfam" id="PF02735">
    <property type="entry name" value="Ku"/>
    <property type="match status" value="1"/>
</dbReference>
<keyword evidence="6" id="KW-0347">Helicase</keyword>
<comment type="caution">
    <text evidence="13">The sequence shown here is derived from an EMBL/GenBank/DDBJ whole genome shotgun (WGS) entry which is preliminary data.</text>
</comment>
<dbReference type="SUPFAM" id="SSF53300">
    <property type="entry name" value="vWA-like"/>
    <property type="match status" value="1"/>
</dbReference>
<keyword evidence="8" id="KW-0238">DNA-binding</keyword>
<accession>A0ABR1AU65</accession>
<dbReference type="Gene3D" id="2.40.290.10">
    <property type="match status" value="1"/>
</dbReference>
<keyword evidence="5" id="KW-0378">Hydrolase</keyword>